<dbReference type="RefSeq" id="WP_084544835.1">
    <property type="nucleotide sequence ID" value="NZ_AXWS01000007.1"/>
</dbReference>
<evidence type="ECO:0000313" key="2">
    <source>
        <dbReference type="RefSeq" id="WP_084544835.1"/>
    </source>
</evidence>
<reference evidence="2" key="1">
    <citation type="submission" date="2025-08" db="UniProtKB">
        <authorList>
            <consortium name="RefSeq"/>
        </authorList>
    </citation>
    <scope>IDENTIFICATION</scope>
</reference>
<name>A0AC36KJJ6_9BURK</name>
<accession>A0AC36KJJ6</accession>
<dbReference type="EC" id="3.5.4.5" evidence="2"/>
<organism evidence="1 2">
    <name type="scientific">Derxia gummosa DSM 723</name>
    <dbReference type="NCBI Taxonomy" id="1121388"/>
    <lineage>
        <taxon>Bacteria</taxon>
        <taxon>Pseudomonadati</taxon>
        <taxon>Pseudomonadota</taxon>
        <taxon>Betaproteobacteria</taxon>
        <taxon>Burkholderiales</taxon>
        <taxon>Alcaligenaceae</taxon>
        <taxon>Derxia</taxon>
    </lineage>
</organism>
<keyword evidence="1" id="KW-1185">Reference proteome</keyword>
<sequence length="166" mass="16375">MTAASQFRPDQLALIEAARAARERAHAPYSRFRVGAALLGADGRVHAGCNVENASYGLCNCAERGAFFNAIAAGARAGDFIRLAVIGATPGPIAPCGACRQVMHELGGPGLEVLLANLDGAVAVTTAGALLPGAFDPAALGAAGARGAPGDAATGAGADAPAARRD</sequence>
<evidence type="ECO:0000313" key="1">
    <source>
        <dbReference type="Proteomes" id="UP000675920"/>
    </source>
</evidence>
<dbReference type="Proteomes" id="UP000675920">
    <property type="component" value="Unplaced"/>
</dbReference>
<proteinExistence type="predicted"/>
<protein>
    <submittedName>
        <fullName evidence="2">Cytidine deaminase</fullName>
        <ecNumber evidence="2">3.5.4.5</ecNumber>
    </submittedName>
</protein>